<gene>
    <name evidence="3" type="ORF">MXD59_11185</name>
</gene>
<evidence type="ECO:0000256" key="1">
    <source>
        <dbReference type="SAM" id="MobiDB-lite"/>
    </source>
</evidence>
<dbReference type="InterPro" id="IPR023213">
    <property type="entry name" value="CAT-like_dom_sf"/>
</dbReference>
<dbReference type="SUPFAM" id="SSF52777">
    <property type="entry name" value="CoA-dependent acyltransferases"/>
    <property type="match status" value="1"/>
</dbReference>
<reference evidence="3 4" key="1">
    <citation type="submission" date="2022-04" db="EMBL/GenBank/DDBJ databases">
        <title>Genome diversity in the genus Frankia.</title>
        <authorList>
            <person name="Carlos-Shanley C."/>
            <person name="Hahn D."/>
        </authorList>
    </citation>
    <scope>NUCLEOTIDE SEQUENCE [LARGE SCALE GENOMIC DNA]</scope>
    <source>
        <strain evidence="3 4">Ag45/Mut15</strain>
    </source>
</reference>
<keyword evidence="4" id="KW-1185">Reference proteome</keyword>
<evidence type="ECO:0000313" key="4">
    <source>
        <dbReference type="Proteomes" id="UP001201873"/>
    </source>
</evidence>
<organism evidence="3 4">
    <name type="scientific">Frankia umida</name>
    <dbReference type="NCBI Taxonomy" id="573489"/>
    <lineage>
        <taxon>Bacteria</taxon>
        <taxon>Bacillati</taxon>
        <taxon>Actinomycetota</taxon>
        <taxon>Actinomycetes</taxon>
        <taxon>Frankiales</taxon>
        <taxon>Frankiaceae</taxon>
        <taxon>Frankia</taxon>
    </lineage>
</organism>
<feature type="domain" description="Condensation" evidence="2">
    <location>
        <begin position="42"/>
        <end position="159"/>
    </location>
</feature>
<dbReference type="Gene3D" id="3.30.559.10">
    <property type="entry name" value="Chloramphenicol acetyltransferase-like domain"/>
    <property type="match status" value="1"/>
</dbReference>
<accession>A0ABT0JXR4</accession>
<sequence>MGWAHESGAATSPIPDRVLTPGEQILAASDRASAPLTCGLLVQTDGQLDPRRLRAAVWTVMRRHPMTRAVLYGSRQHAWRFVAEPTSDPFGFVDDGTEAWRVHEVLASAPFDLRRFPPLRVVLVRQPGGDQLSVVAHHLALDGLRLTRLATEILAVYRQSPGEWGLPGAFGAADGDGELRGMPAGVGPVVRTAPSPWATMARRSGRYVVPLTAGRGEGYGFHPMVLALPTGDRTLADGRRMTINDLLLAAAHLAIGRWNTRRGGQTGCLRIRMPIDLAPAPAPATTATMTAATEMQGNHTGQALIISEAADRRDPARLAARVVDQTVEAKGAIPPPVPGVSGALGVAMARYVPGPWRSGLLRIGVAAARPLLAPTAAVSNLGRHDDVAGPVGGSGERGRYLVAVGDAGRAALPGPAVTAAYFTGTAGMPQGLFLGVMSVGGALNVTVCYHRQMFGPESVPAFAELFRAAYLELGDPTGSAAAAPAGVCPPPPSPSRSGRSRGGAANGASVRRLPRTTPRGAVPTP</sequence>
<dbReference type="Proteomes" id="UP001201873">
    <property type="component" value="Unassembled WGS sequence"/>
</dbReference>
<evidence type="ECO:0000313" key="3">
    <source>
        <dbReference type="EMBL" id="MCK9876332.1"/>
    </source>
</evidence>
<dbReference type="RefSeq" id="WP_248824623.1">
    <property type="nucleotide sequence ID" value="NZ_JALKFT010000009.1"/>
</dbReference>
<feature type="region of interest" description="Disordered" evidence="1">
    <location>
        <begin position="481"/>
        <end position="525"/>
    </location>
</feature>
<dbReference type="Pfam" id="PF00668">
    <property type="entry name" value="Condensation"/>
    <property type="match status" value="1"/>
</dbReference>
<comment type="caution">
    <text evidence="3">The sequence shown here is derived from an EMBL/GenBank/DDBJ whole genome shotgun (WGS) entry which is preliminary data.</text>
</comment>
<dbReference type="InterPro" id="IPR001242">
    <property type="entry name" value="Condensation_dom"/>
</dbReference>
<name>A0ABT0JXR4_9ACTN</name>
<dbReference type="EMBL" id="JALKFT010000009">
    <property type="protein sequence ID" value="MCK9876332.1"/>
    <property type="molecule type" value="Genomic_DNA"/>
</dbReference>
<proteinExistence type="predicted"/>
<evidence type="ECO:0000259" key="2">
    <source>
        <dbReference type="Pfam" id="PF00668"/>
    </source>
</evidence>
<protein>
    <submittedName>
        <fullName evidence="3">Condensation domain-containing protein</fullName>
    </submittedName>
</protein>